<sequence length="190" mass="20730">MSTILHSQPRPPVLAHVAGNLRHHRAAAAMSQDALATASGVSRRMIVGIEAGDANVSLATLDKLAEAMGVRFSDLVQAPTLPDPARIEELAWAGEEAESRGVLLSSFATAQEVEVWRWSLAPGEIYAAVTHDNRWSETVCVIEGTLLIRFENGTRKEIAAGDFHAYRCDAPRTYENHGTAITRFFRTIAH</sequence>
<gene>
    <name evidence="5" type="ORF">FHS49_002959</name>
</gene>
<dbReference type="InterPro" id="IPR010982">
    <property type="entry name" value="Lambda_DNA-bd_dom_sf"/>
</dbReference>
<dbReference type="SUPFAM" id="SSF51182">
    <property type="entry name" value="RmlC-like cupins"/>
    <property type="match status" value="1"/>
</dbReference>
<protein>
    <submittedName>
        <fullName evidence="5">Transcriptional regulator with XRE-family HTH domain</fullName>
    </submittedName>
</protein>
<dbReference type="InterPro" id="IPR050807">
    <property type="entry name" value="TransReg_Diox_bact_type"/>
</dbReference>
<proteinExistence type="predicted"/>
<dbReference type="InterPro" id="IPR014710">
    <property type="entry name" value="RmlC-like_jellyroll"/>
</dbReference>
<keyword evidence="3" id="KW-0804">Transcription</keyword>
<dbReference type="GO" id="GO:0005829">
    <property type="term" value="C:cytosol"/>
    <property type="evidence" value="ECO:0007669"/>
    <property type="project" value="TreeGrafter"/>
</dbReference>
<dbReference type="GO" id="GO:0003700">
    <property type="term" value="F:DNA-binding transcription factor activity"/>
    <property type="evidence" value="ECO:0007669"/>
    <property type="project" value="TreeGrafter"/>
</dbReference>
<keyword evidence="1" id="KW-0805">Transcription regulation</keyword>
<dbReference type="PROSITE" id="PS50943">
    <property type="entry name" value="HTH_CROC1"/>
    <property type="match status" value="1"/>
</dbReference>
<dbReference type="RefSeq" id="WP_184019925.1">
    <property type="nucleotide sequence ID" value="NZ_JACIJC010000005.1"/>
</dbReference>
<keyword evidence="2" id="KW-0238">DNA-binding</keyword>
<reference evidence="5 6" key="1">
    <citation type="submission" date="2020-08" db="EMBL/GenBank/DDBJ databases">
        <title>Genomic Encyclopedia of Type Strains, Phase IV (KMG-IV): sequencing the most valuable type-strain genomes for metagenomic binning, comparative biology and taxonomic classification.</title>
        <authorList>
            <person name="Goeker M."/>
        </authorList>
    </citation>
    <scope>NUCLEOTIDE SEQUENCE [LARGE SCALE GENOMIC DNA]</scope>
    <source>
        <strain evidence="5 6">DSM 25079</strain>
    </source>
</reference>
<dbReference type="Proteomes" id="UP000549617">
    <property type="component" value="Unassembled WGS sequence"/>
</dbReference>
<evidence type="ECO:0000256" key="2">
    <source>
        <dbReference type="ARBA" id="ARBA00023125"/>
    </source>
</evidence>
<name>A0A7W9EGP5_9SPHN</name>
<evidence type="ECO:0000256" key="3">
    <source>
        <dbReference type="ARBA" id="ARBA00023163"/>
    </source>
</evidence>
<dbReference type="SMART" id="SM00530">
    <property type="entry name" value="HTH_XRE"/>
    <property type="match status" value="1"/>
</dbReference>
<dbReference type="SUPFAM" id="SSF47413">
    <property type="entry name" value="lambda repressor-like DNA-binding domains"/>
    <property type="match status" value="1"/>
</dbReference>
<comment type="caution">
    <text evidence="5">The sequence shown here is derived from an EMBL/GenBank/DDBJ whole genome shotgun (WGS) entry which is preliminary data.</text>
</comment>
<dbReference type="PANTHER" id="PTHR46797:SF23">
    <property type="entry name" value="HTH-TYPE TRANSCRIPTIONAL REGULATOR SUTR"/>
    <property type="match status" value="1"/>
</dbReference>
<evidence type="ECO:0000256" key="1">
    <source>
        <dbReference type="ARBA" id="ARBA00023015"/>
    </source>
</evidence>
<accession>A0A7W9EGP5</accession>
<dbReference type="GO" id="GO:0003677">
    <property type="term" value="F:DNA binding"/>
    <property type="evidence" value="ECO:0007669"/>
    <property type="project" value="UniProtKB-KW"/>
</dbReference>
<keyword evidence="6" id="KW-1185">Reference proteome</keyword>
<dbReference type="InterPro" id="IPR011051">
    <property type="entry name" value="RmlC_Cupin_sf"/>
</dbReference>
<dbReference type="Gene3D" id="1.10.260.40">
    <property type="entry name" value="lambda repressor-like DNA-binding domains"/>
    <property type="match status" value="1"/>
</dbReference>
<organism evidence="5 6">
    <name type="scientific">Sphingobium boeckii</name>
    <dbReference type="NCBI Taxonomy" id="1082345"/>
    <lineage>
        <taxon>Bacteria</taxon>
        <taxon>Pseudomonadati</taxon>
        <taxon>Pseudomonadota</taxon>
        <taxon>Alphaproteobacteria</taxon>
        <taxon>Sphingomonadales</taxon>
        <taxon>Sphingomonadaceae</taxon>
        <taxon>Sphingobium</taxon>
    </lineage>
</organism>
<evidence type="ECO:0000313" key="5">
    <source>
        <dbReference type="EMBL" id="MBB5686931.1"/>
    </source>
</evidence>
<dbReference type="CDD" id="cd00093">
    <property type="entry name" value="HTH_XRE"/>
    <property type="match status" value="1"/>
</dbReference>
<dbReference type="Pfam" id="PF07883">
    <property type="entry name" value="Cupin_2"/>
    <property type="match status" value="1"/>
</dbReference>
<dbReference type="EMBL" id="JACIJC010000005">
    <property type="protein sequence ID" value="MBB5686931.1"/>
    <property type="molecule type" value="Genomic_DNA"/>
</dbReference>
<dbReference type="AlphaFoldDB" id="A0A7W9EGP5"/>
<evidence type="ECO:0000259" key="4">
    <source>
        <dbReference type="PROSITE" id="PS50943"/>
    </source>
</evidence>
<dbReference type="InterPro" id="IPR001387">
    <property type="entry name" value="Cro/C1-type_HTH"/>
</dbReference>
<dbReference type="PANTHER" id="PTHR46797">
    <property type="entry name" value="HTH-TYPE TRANSCRIPTIONAL REGULATOR"/>
    <property type="match status" value="1"/>
</dbReference>
<dbReference type="InterPro" id="IPR013096">
    <property type="entry name" value="Cupin_2"/>
</dbReference>
<feature type="domain" description="HTH cro/C1-type" evidence="4">
    <location>
        <begin position="21"/>
        <end position="75"/>
    </location>
</feature>
<evidence type="ECO:0000313" key="6">
    <source>
        <dbReference type="Proteomes" id="UP000549617"/>
    </source>
</evidence>
<dbReference type="CDD" id="cd02209">
    <property type="entry name" value="cupin_XRE_C"/>
    <property type="match status" value="1"/>
</dbReference>
<dbReference type="Pfam" id="PF01381">
    <property type="entry name" value="HTH_3"/>
    <property type="match status" value="1"/>
</dbReference>
<dbReference type="Gene3D" id="2.60.120.10">
    <property type="entry name" value="Jelly Rolls"/>
    <property type="match status" value="1"/>
</dbReference>